<dbReference type="Pfam" id="PF02513">
    <property type="entry name" value="Spin-Ssty"/>
    <property type="match status" value="1"/>
</dbReference>
<dbReference type="InterPro" id="IPR042567">
    <property type="entry name" value="SPIN/Ssty_sf"/>
</dbReference>
<organism evidence="3 4">
    <name type="scientific">Cyprinus carpio</name>
    <name type="common">Common carp</name>
    <dbReference type="NCBI Taxonomy" id="7962"/>
    <lineage>
        <taxon>Eukaryota</taxon>
        <taxon>Metazoa</taxon>
        <taxon>Chordata</taxon>
        <taxon>Craniata</taxon>
        <taxon>Vertebrata</taxon>
        <taxon>Euteleostomi</taxon>
        <taxon>Actinopterygii</taxon>
        <taxon>Neopterygii</taxon>
        <taxon>Teleostei</taxon>
        <taxon>Ostariophysi</taxon>
        <taxon>Cypriniformes</taxon>
        <taxon>Cyprinidae</taxon>
        <taxon>Cyprininae</taxon>
        <taxon>Cyprinus</taxon>
    </lineage>
</organism>
<dbReference type="InterPro" id="IPR003671">
    <property type="entry name" value="SPIN/Ssty"/>
</dbReference>
<feature type="region of interest" description="Disordered" evidence="2">
    <location>
        <begin position="1"/>
        <end position="31"/>
    </location>
</feature>
<accession>A0A8C1WV69</accession>
<evidence type="ECO:0000256" key="2">
    <source>
        <dbReference type="SAM" id="MobiDB-lite"/>
    </source>
</evidence>
<reference evidence="3" key="1">
    <citation type="submission" date="2025-08" db="UniProtKB">
        <authorList>
            <consortium name="Ensembl"/>
        </authorList>
    </citation>
    <scope>IDENTIFICATION</scope>
</reference>
<sequence>MDVKGSSCNHQFEEVKQKKSDDPAEASEPREVCDTLVGKQVECENKDGTQRMGTIIQQVQAKPSVYFIKFEDDYHIYVYDMVGS</sequence>
<evidence type="ECO:0000313" key="4">
    <source>
        <dbReference type="Proteomes" id="UP000694700"/>
    </source>
</evidence>
<dbReference type="Ensembl" id="ENSCCRT00015074070.1">
    <property type="protein sequence ID" value="ENSCCRP00015071733.1"/>
    <property type="gene ID" value="ENSCCRG00015029049.1"/>
</dbReference>
<dbReference type="Gene3D" id="2.80.10.70">
    <property type="entry name" value="Spindlin/Ssty"/>
    <property type="match status" value="1"/>
</dbReference>
<evidence type="ECO:0000256" key="1">
    <source>
        <dbReference type="ARBA" id="ARBA00009467"/>
    </source>
</evidence>
<dbReference type="PANTHER" id="PTHR10405">
    <property type="entry name" value="SPINDLIN"/>
    <property type="match status" value="1"/>
</dbReference>
<name>A0A8C1WV69_CYPCA</name>
<protein>
    <submittedName>
        <fullName evidence="3">Uncharacterized protein</fullName>
    </submittedName>
</protein>
<dbReference type="GO" id="GO:0007276">
    <property type="term" value="P:gamete generation"/>
    <property type="evidence" value="ECO:0007669"/>
    <property type="project" value="InterPro"/>
</dbReference>
<comment type="similarity">
    <text evidence="1">Belongs to the SPIN/STSY family.</text>
</comment>
<proteinExistence type="inferred from homology"/>
<feature type="compositionally biased region" description="Basic and acidic residues" evidence="2">
    <location>
        <begin position="11"/>
        <end position="31"/>
    </location>
</feature>
<dbReference type="AlphaFoldDB" id="A0A8C1WV69"/>
<feature type="compositionally biased region" description="Polar residues" evidence="2">
    <location>
        <begin position="1"/>
        <end position="10"/>
    </location>
</feature>
<evidence type="ECO:0000313" key="3">
    <source>
        <dbReference type="Ensembl" id="ENSCCRP00015071733.1"/>
    </source>
</evidence>
<dbReference type="Proteomes" id="UP000694700">
    <property type="component" value="Unplaced"/>
</dbReference>